<sequence>MPKLRSFCATLQGHLDPDDKLWSYDIKDLPHPHGTNAAALAKFVSVVSSPAKQSIQLRFANPPENRVTRGEDFSRLLLISFADFRLQWPPSSPEGSPRQATARETGDYITRLLVTGLVINGVAYHFFGHSNSQLKSRSCFMYAAPKVDISAKIEAMGDLSKLKSVGKKAKRIGLLFSTAEMALILSPDRCEDIDDIKTGDYMFTDGCGLISPLLACQLVQRRNIVHRSKRYLPSVFQIRYRGYKGVLTLDPTLPPQIQAQFRDSMRKFKDAPDHSFSVVAYSKPYAFGYLNDEVVVLLHSLGVSEKVLLRKQAEHLHFLRAASQGDPRSAYRFLAYSDELPLAEKLLLDGIDKMAKSLCQASQ</sequence>
<dbReference type="Pfam" id="PF05183">
    <property type="entry name" value="RdRP"/>
    <property type="match status" value="1"/>
</dbReference>
<dbReference type="GO" id="GO:0003968">
    <property type="term" value="F:RNA-directed RNA polymerase activity"/>
    <property type="evidence" value="ECO:0007669"/>
    <property type="project" value="UniProtKB-KW"/>
</dbReference>
<dbReference type="AlphaFoldDB" id="A0A6A5K329"/>
<evidence type="ECO:0000259" key="2">
    <source>
        <dbReference type="Pfam" id="PF05183"/>
    </source>
</evidence>
<proteinExistence type="inferred from homology"/>
<protein>
    <recommendedName>
        <fullName evidence="1">RNA-dependent RNA polymerase</fullName>
        <ecNumber evidence="1">2.7.7.48</ecNumber>
    </recommendedName>
</protein>
<evidence type="ECO:0000313" key="3">
    <source>
        <dbReference type="EMBL" id="KAF1828997.1"/>
    </source>
</evidence>
<keyword evidence="1" id="KW-0694">RNA-binding</keyword>
<comment type="similarity">
    <text evidence="1">Belongs to the RdRP family.</text>
</comment>
<dbReference type="GO" id="GO:0031380">
    <property type="term" value="C:nuclear RNA-directed RNA polymerase complex"/>
    <property type="evidence" value="ECO:0007669"/>
    <property type="project" value="TreeGrafter"/>
</dbReference>
<dbReference type="EC" id="2.7.7.48" evidence="1"/>
<name>A0A6A5K329_9PLEO</name>
<accession>A0A6A5K329</accession>
<dbReference type="GO" id="GO:0030422">
    <property type="term" value="P:siRNA processing"/>
    <property type="evidence" value="ECO:0007669"/>
    <property type="project" value="TreeGrafter"/>
</dbReference>
<feature type="domain" description="RDRP core" evidence="2">
    <location>
        <begin position="64"/>
        <end position="335"/>
    </location>
</feature>
<dbReference type="OrthoDB" id="6513042at2759"/>
<keyword evidence="4" id="KW-1185">Reference proteome</keyword>
<dbReference type="Proteomes" id="UP000800040">
    <property type="component" value="Unassembled WGS sequence"/>
</dbReference>
<dbReference type="InterPro" id="IPR057596">
    <property type="entry name" value="RDRP_core"/>
</dbReference>
<evidence type="ECO:0000313" key="4">
    <source>
        <dbReference type="Proteomes" id="UP000800040"/>
    </source>
</evidence>
<keyword evidence="1" id="KW-0696">RNA-directed RNA polymerase</keyword>
<comment type="catalytic activity">
    <reaction evidence="1">
        <text>RNA(n) + a ribonucleoside 5'-triphosphate = RNA(n+1) + diphosphate</text>
        <dbReference type="Rhea" id="RHEA:21248"/>
        <dbReference type="Rhea" id="RHEA-COMP:14527"/>
        <dbReference type="Rhea" id="RHEA-COMP:17342"/>
        <dbReference type="ChEBI" id="CHEBI:33019"/>
        <dbReference type="ChEBI" id="CHEBI:61557"/>
        <dbReference type="ChEBI" id="CHEBI:140395"/>
        <dbReference type="EC" id="2.7.7.48"/>
    </reaction>
</comment>
<reference evidence="3" key="1">
    <citation type="submission" date="2020-01" db="EMBL/GenBank/DDBJ databases">
        <authorList>
            <consortium name="DOE Joint Genome Institute"/>
            <person name="Haridas S."/>
            <person name="Albert R."/>
            <person name="Binder M."/>
            <person name="Bloem J."/>
            <person name="Labutti K."/>
            <person name="Salamov A."/>
            <person name="Andreopoulos B."/>
            <person name="Baker S.E."/>
            <person name="Barry K."/>
            <person name="Bills G."/>
            <person name="Bluhm B.H."/>
            <person name="Cannon C."/>
            <person name="Castanera R."/>
            <person name="Culley D.E."/>
            <person name="Daum C."/>
            <person name="Ezra D."/>
            <person name="Gonzalez J.B."/>
            <person name="Henrissat B."/>
            <person name="Kuo A."/>
            <person name="Liang C."/>
            <person name="Lipzen A."/>
            <person name="Lutzoni F."/>
            <person name="Magnuson J."/>
            <person name="Mondo S."/>
            <person name="Nolan M."/>
            <person name="Ohm R."/>
            <person name="Pangilinan J."/>
            <person name="Park H.-J."/>
            <person name="Ramirez L."/>
            <person name="Alfaro M."/>
            <person name="Sun H."/>
            <person name="Tritt A."/>
            <person name="Yoshinaga Y."/>
            <person name="Zwiers L.-H."/>
            <person name="Turgeon B.G."/>
            <person name="Goodwin S.B."/>
            <person name="Spatafora J.W."/>
            <person name="Crous P.W."/>
            <person name="Grigoriev I.V."/>
        </authorList>
    </citation>
    <scope>NUCLEOTIDE SEQUENCE</scope>
    <source>
        <strain evidence="3">P77</strain>
    </source>
</reference>
<keyword evidence="1" id="KW-0548">Nucleotidyltransferase</keyword>
<keyword evidence="1" id="KW-0808">Transferase</keyword>
<gene>
    <name evidence="3" type="ORF">BDW02DRAFT_191158</name>
</gene>
<dbReference type="InterPro" id="IPR007855">
    <property type="entry name" value="RDRP"/>
</dbReference>
<dbReference type="GO" id="GO:0003723">
    <property type="term" value="F:RNA binding"/>
    <property type="evidence" value="ECO:0007669"/>
    <property type="project" value="UniProtKB-KW"/>
</dbReference>
<dbReference type="PANTHER" id="PTHR23079:SF55">
    <property type="entry name" value="RNA-DIRECTED RNA POLYMERASE"/>
    <property type="match status" value="1"/>
</dbReference>
<organism evidence="3 4">
    <name type="scientific">Decorospora gaudefroyi</name>
    <dbReference type="NCBI Taxonomy" id="184978"/>
    <lineage>
        <taxon>Eukaryota</taxon>
        <taxon>Fungi</taxon>
        <taxon>Dikarya</taxon>
        <taxon>Ascomycota</taxon>
        <taxon>Pezizomycotina</taxon>
        <taxon>Dothideomycetes</taxon>
        <taxon>Pleosporomycetidae</taxon>
        <taxon>Pleosporales</taxon>
        <taxon>Pleosporineae</taxon>
        <taxon>Pleosporaceae</taxon>
        <taxon>Decorospora</taxon>
    </lineage>
</organism>
<dbReference type="EMBL" id="ML975475">
    <property type="protein sequence ID" value="KAF1828997.1"/>
    <property type="molecule type" value="Genomic_DNA"/>
</dbReference>
<evidence type="ECO:0000256" key="1">
    <source>
        <dbReference type="RuleBase" id="RU363098"/>
    </source>
</evidence>
<dbReference type="PANTHER" id="PTHR23079">
    <property type="entry name" value="RNA-DEPENDENT RNA POLYMERASE"/>
    <property type="match status" value="1"/>
</dbReference>